<dbReference type="Proteomes" id="UP000772434">
    <property type="component" value="Unassembled WGS sequence"/>
</dbReference>
<comment type="caution">
    <text evidence="1">The sequence shown here is derived from an EMBL/GenBank/DDBJ whole genome shotgun (WGS) entry which is preliminary data.</text>
</comment>
<organism evidence="1 2">
    <name type="scientific">Rhodocollybia butyracea</name>
    <dbReference type="NCBI Taxonomy" id="206335"/>
    <lineage>
        <taxon>Eukaryota</taxon>
        <taxon>Fungi</taxon>
        <taxon>Dikarya</taxon>
        <taxon>Basidiomycota</taxon>
        <taxon>Agaricomycotina</taxon>
        <taxon>Agaricomycetes</taxon>
        <taxon>Agaricomycetidae</taxon>
        <taxon>Agaricales</taxon>
        <taxon>Marasmiineae</taxon>
        <taxon>Omphalotaceae</taxon>
        <taxon>Rhodocollybia</taxon>
    </lineage>
</organism>
<evidence type="ECO:0000313" key="2">
    <source>
        <dbReference type="Proteomes" id="UP000772434"/>
    </source>
</evidence>
<dbReference type="EMBL" id="JADNRY010000004">
    <property type="protein sequence ID" value="KAF9077268.1"/>
    <property type="molecule type" value="Genomic_DNA"/>
</dbReference>
<evidence type="ECO:0000313" key="1">
    <source>
        <dbReference type="EMBL" id="KAF9077268.1"/>
    </source>
</evidence>
<gene>
    <name evidence="1" type="ORF">BDP27DRAFT_1413698</name>
</gene>
<sequence length="160" mass="18302">MASSKYGISLASDGSPILIQTPCGPCTSKLHSVDPQECDCGIETKVVYSKYGTPRKEHFKWTEMEKPRFGINVKGPLYHPCREGCLMPPEWVLEQKLDSMRSAYRKEPFLAELLAQRKKYGWKGIEETPETRTMIYKLPRKPNPNWFLSKLYGDVSAILT</sequence>
<name>A0A9P5UGA9_9AGAR</name>
<accession>A0A9P5UGA9</accession>
<protein>
    <submittedName>
        <fullName evidence="1">Uncharacterized protein</fullName>
    </submittedName>
</protein>
<keyword evidence="2" id="KW-1185">Reference proteome</keyword>
<proteinExistence type="predicted"/>
<reference evidence="1" key="1">
    <citation type="submission" date="2020-11" db="EMBL/GenBank/DDBJ databases">
        <authorList>
            <consortium name="DOE Joint Genome Institute"/>
            <person name="Ahrendt S."/>
            <person name="Riley R."/>
            <person name="Andreopoulos W."/>
            <person name="Labutti K."/>
            <person name="Pangilinan J."/>
            <person name="Ruiz-Duenas F.J."/>
            <person name="Barrasa J.M."/>
            <person name="Sanchez-Garcia M."/>
            <person name="Camarero S."/>
            <person name="Miyauchi S."/>
            <person name="Serrano A."/>
            <person name="Linde D."/>
            <person name="Babiker R."/>
            <person name="Drula E."/>
            <person name="Ayuso-Fernandez I."/>
            <person name="Pacheco R."/>
            <person name="Padilla G."/>
            <person name="Ferreira P."/>
            <person name="Barriuso J."/>
            <person name="Kellner H."/>
            <person name="Castanera R."/>
            <person name="Alfaro M."/>
            <person name="Ramirez L."/>
            <person name="Pisabarro A.G."/>
            <person name="Kuo A."/>
            <person name="Tritt A."/>
            <person name="Lipzen A."/>
            <person name="He G."/>
            <person name="Yan M."/>
            <person name="Ng V."/>
            <person name="Cullen D."/>
            <person name="Martin F."/>
            <person name="Rosso M.-N."/>
            <person name="Henrissat B."/>
            <person name="Hibbett D."/>
            <person name="Martinez A.T."/>
            <person name="Grigoriev I.V."/>
        </authorList>
    </citation>
    <scope>NUCLEOTIDE SEQUENCE</scope>
    <source>
        <strain evidence="1">AH 40177</strain>
    </source>
</reference>
<dbReference type="AlphaFoldDB" id="A0A9P5UGA9"/>